<gene>
    <name evidence="7" type="ORF">HPP92_000498</name>
</gene>
<evidence type="ECO:0000313" key="8">
    <source>
        <dbReference type="Proteomes" id="UP000636800"/>
    </source>
</evidence>
<comment type="caution">
    <text evidence="7">The sequence shown here is derived from an EMBL/GenBank/DDBJ whole genome shotgun (WGS) entry which is preliminary data.</text>
</comment>
<evidence type="ECO:0000256" key="5">
    <source>
        <dbReference type="ARBA" id="ARBA00023242"/>
    </source>
</evidence>
<dbReference type="PANTHER" id="PTHR31744:SF233">
    <property type="entry name" value="NAC DOMAIN-CONTAINING PROTEIN 72-LIKE"/>
    <property type="match status" value="1"/>
</dbReference>
<keyword evidence="3" id="KW-0238">DNA-binding</keyword>
<keyword evidence="5" id="KW-0539">Nucleus</keyword>
<dbReference type="Pfam" id="PF02365">
    <property type="entry name" value="NAM"/>
    <property type="match status" value="1"/>
</dbReference>
<feature type="domain" description="NAC" evidence="6">
    <location>
        <begin position="12"/>
        <end position="170"/>
    </location>
</feature>
<evidence type="ECO:0000256" key="4">
    <source>
        <dbReference type="ARBA" id="ARBA00023163"/>
    </source>
</evidence>
<evidence type="ECO:0000259" key="6">
    <source>
        <dbReference type="PROSITE" id="PS51005"/>
    </source>
</evidence>
<dbReference type="Proteomes" id="UP000636800">
    <property type="component" value="Chromosome 1"/>
</dbReference>
<dbReference type="AlphaFoldDB" id="A0A835S1G7"/>
<accession>A0A835S1G7</accession>
<reference evidence="7 8" key="1">
    <citation type="journal article" date="2020" name="Nat. Food">
        <title>A phased Vanilla planifolia genome enables genetic improvement of flavour and production.</title>
        <authorList>
            <person name="Hasing T."/>
            <person name="Tang H."/>
            <person name="Brym M."/>
            <person name="Khazi F."/>
            <person name="Huang T."/>
            <person name="Chambers A.H."/>
        </authorList>
    </citation>
    <scope>NUCLEOTIDE SEQUENCE [LARGE SCALE GENOMIC DNA]</scope>
    <source>
        <tissue evidence="7">Leaf</tissue>
    </source>
</reference>
<dbReference type="GO" id="GO:0005634">
    <property type="term" value="C:nucleus"/>
    <property type="evidence" value="ECO:0007669"/>
    <property type="project" value="UniProtKB-SubCell"/>
</dbReference>
<evidence type="ECO:0000256" key="2">
    <source>
        <dbReference type="ARBA" id="ARBA00023015"/>
    </source>
</evidence>
<comment type="subcellular location">
    <subcellularLocation>
        <location evidence="1">Nucleus</location>
    </subcellularLocation>
</comment>
<dbReference type="EMBL" id="JADCNL010000001">
    <property type="protein sequence ID" value="KAG0495807.1"/>
    <property type="molecule type" value="Genomic_DNA"/>
</dbReference>
<dbReference type="InterPro" id="IPR003441">
    <property type="entry name" value="NAC-dom"/>
</dbReference>
<keyword evidence="4" id="KW-0804">Transcription</keyword>
<dbReference type="Gene3D" id="2.170.150.80">
    <property type="entry name" value="NAC domain"/>
    <property type="match status" value="1"/>
</dbReference>
<dbReference type="GO" id="GO:0006355">
    <property type="term" value="P:regulation of DNA-templated transcription"/>
    <property type="evidence" value="ECO:0007669"/>
    <property type="project" value="InterPro"/>
</dbReference>
<sequence length="322" mass="36025">MESHGVLMSKHLPPGFRFHPTDQELISCYLNKKVTASLPAEWDIIADVDLYKFNPWDLPEKAFFGEDEWFFFSPRDRKYPNGVRPNRAAASGYWKATGTDKPILAAGGTQCIGVKKALIFYKGRPPKGVKTEWVMHEYRLLDSVAAASQTQKPLGSMRLDDWVLCRVRQKGTFPAVSDEVTDTFSSPPSSFTLGAVSEEKHKVDMEGSNVTEWGDHQNLAYLLESHETGQSTGEASDPGFTFFTRNPYLGIVDGEIGYTEVLQWPSPLTPAALGSMKRKQPFGVFDELMFLQTGKRQQCSADGLLFATESISVNQVFPEFFI</sequence>
<evidence type="ECO:0000256" key="1">
    <source>
        <dbReference type="ARBA" id="ARBA00004123"/>
    </source>
</evidence>
<dbReference type="PROSITE" id="PS51005">
    <property type="entry name" value="NAC"/>
    <property type="match status" value="1"/>
</dbReference>
<dbReference type="GO" id="GO:0003677">
    <property type="term" value="F:DNA binding"/>
    <property type="evidence" value="ECO:0007669"/>
    <property type="project" value="UniProtKB-KW"/>
</dbReference>
<dbReference type="SUPFAM" id="SSF101941">
    <property type="entry name" value="NAC domain"/>
    <property type="match status" value="1"/>
</dbReference>
<dbReference type="PANTHER" id="PTHR31744">
    <property type="entry name" value="PROTEIN CUP-SHAPED COTYLEDON 2-RELATED"/>
    <property type="match status" value="1"/>
</dbReference>
<dbReference type="OrthoDB" id="10267969at2759"/>
<protein>
    <recommendedName>
        <fullName evidence="6">NAC domain-containing protein</fullName>
    </recommendedName>
</protein>
<keyword evidence="2" id="KW-0805">Transcription regulation</keyword>
<organism evidence="7 8">
    <name type="scientific">Vanilla planifolia</name>
    <name type="common">Vanilla</name>
    <dbReference type="NCBI Taxonomy" id="51239"/>
    <lineage>
        <taxon>Eukaryota</taxon>
        <taxon>Viridiplantae</taxon>
        <taxon>Streptophyta</taxon>
        <taxon>Embryophyta</taxon>
        <taxon>Tracheophyta</taxon>
        <taxon>Spermatophyta</taxon>
        <taxon>Magnoliopsida</taxon>
        <taxon>Liliopsida</taxon>
        <taxon>Asparagales</taxon>
        <taxon>Orchidaceae</taxon>
        <taxon>Vanilloideae</taxon>
        <taxon>Vanilleae</taxon>
        <taxon>Vanilla</taxon>
    </lineage>
</organism>
<dbReference type="InterPro" id="IPR036093">
    <property type="entry name" value="NAC_dom_sf"/>
</dbReference>
<proteinExistence type="predicted"/>
<evidence type="ECO:0000313" key="7">
    <source>
        <dbReference type="EMBL" id="KAG0495807.1"/>
    </source>
</evidence>
<evidence type="ECO:0000256" key="3">
    <source>
        <dbReference type="ARBA" id="ARBA00023125"/>
    </source>
</evidence>
<keyword evidence="8" id="KW-1185">Reference proteome</keyword>
<name>A0A835S1G7_VANPL</name>